<dbReference type="InterPro" id="IPR032485">
    <property type="entry name" value="LRP1-like_beta_prop"/>
</dbReference>
<evidence type="ECO:0000259" key="2">
    <source>
        <dbReference type="Pfam" id="PF16472"/>
    </source>
</evidence>
<feature type="domain" description="Prolow-density lipoprotein receptor-related protein 1-like beta-propeller" evidence="2">
    <location>
        <begin position="411"/>
        <end position="585"/>
    </location>
</feature>
<dbReference type="Gene3D" id="3.30.457.10">
    <property type="entry name" value="Copper amine oxidase-like, N-terminal domain"/>
    <property type="match status" value="1"/>
</dbReference>
<dbReference type="Pfam" id="PF16472">
    <property type="entry name" value="DUF5050"/>
    <property type="match status" value="1"/>
</dbReference>
<sequence length="597" mass="67482">MRMKSRIMLFIMVAVLAFHFNVVLAFAGDAVIKKSLVEAFDEAVIVPYPYQGKAFIKGVKRDVYEDQQIVKRNSRIMVPIRLMSYLASEIEGGGSQWEAIWHAQKPKEVLLKNEKLHKTIQFTVNNKTMLVNNKPKVMDVAPQQVNGQIVLPLRSAAEALGAHIDWLDGLIVMSQEPINLQHPQTNAIKERILAELKDTRKPISYPNKSIDLLAKSGKKLYFVRTAYGEMDTTYTLFQRMEGESKETQISLPGKPILSNAKVVNDQLIFISLEKGEGTLYGYDLAKNLISKIAPIGPWDSREGWLGDVRYLDNEWYVILHTGDLTMGGESIYTVENGVLKELVSGKNFIACEKYETSLYVEDFNFMSESTRNIEMIDIKTGQATAIGQPDYTYGVYREITEEGTSFNYSRQSLYVKGDYLYTIGYKDSDPKDTSAVYKINLNDQSQTKLTDATKQFWLIEDKIYYIDAASGTLKLLDLVQGDVKTVVDQKVLNVRLQQGSFYYTVNVKANAYEAGVLYEYQIASGRNIKRSKHSVSTYYVGNSRTFYTTDGYEPGLYRINSDGSSTRLVTGNIRAVIVKEDGVAYTLTYESGIYTVK</sequence>
<gene>
    <name evidence="3" type="ORF">PGLA_17445</name>
</gene>
<name>A0A168JP20_9BACL</name>
<comment type="caution">
    <text evidence="3">The sequence shown here is derived from an EMBL/GenBank/DDBJ whole genome shotgun (WGS) entry which is preliminary data.</text>
</comment>
<dbReference type="Pfam" id="PF07833">
    <property type="entry name" value="Cu_amine_oxidN1"/>
    <property type="match status" value="1"/>
</dbReference>
<reference evidence="3 4" key="1">
    <citation type="submission" date="2016-03" db="EMBL/GenBank/DDBJ databases">
        <title>Draft genome sequence of Paenibacillus glacialis DSM 22343.</title>
        <authorList>
            <person name="Shin S.-K."/>
            <person name="Yi H."/>
        </authorList>
    </citation>
    <scope>NUCLEOTIDE SEQUENCE [LARGE SCALE GENOMIC DNA]</scope>
    <source>
        <strain evidence="3 4">DSM 22343</strain>
    </source>
</reference>
<evidence type="ECO:0000313" key="3">
    <source>
        <dbReference type="EMBL" id="OAB40891.1"/>
    </source>
</evidence>
<dbReference type="OrthoDB" id="1802507at2"/>
<evidence type="ECO:0000259" key="1">
    <source>
        <dbReference type="Pfam" id="PF07833"/>
    </source>
</evidence>
<dbReference type="InterPro" id="IPR012854">
    <property type="entry name" value="Cu_amine_oxidase-like_N"/>
</dbReference>
<accession>A0A168JP20</accession>
<dbReference type="SUPFAM" id="SSF63825">
    <property type="entry name" value="YWTD domain"/>
    <property type="match status" value="1"/>
</dbReference>
<organism evidence="3 4">
    <name type="scientific">Paenibacillus glacialis</name>
    <dbReference type="NCBI Taxonomy" id="494026"/>
    <lineage>
        <taxon>Bacteria</taxon>
        <taxon>Bacillati</taxon>
        <taxon>Bacillota</taxon>
        <taxon>Bacilli</taxon>
        <taxon>Bacillales</taxon>
        <taxon>Paenibacillaceae</taxon>
        <taxon>Paenibacillus</taxon>
    </lineage>
</organism>
<dbReference type="EMBL" id="LVJH01000031">
    <property type="protein sequence ID" value="OAB40891.1"/>
    <property type="molecule type" value="Genomic_DNA"/>
</dbReference>
<dbReference type="InterPro" id="IPR036582">
    <property type="entry name" value="Mao_N_sf"/>
</dbReference>
<dbReference type="STRING" id="494026.PGLA_17445"/>
<keyword evidence="4" id="KW-1185">Reference proteome</keyword>
<evidence type="ECO:0000313" key="4">
    <source>
        <dbReference type="Proteomes" id="UP000076967"/>
    </source>
</evidence>
<protein>
    <submittedName>
        <fullName evidence="3">Uncharacterized protein</fullName>
    </submittedName>
</protein>
<dbReference type="SUPFAM" id="SSF69304">
    <property type="entry name" value="Tricorn protease N-terminal domain"/>
    <property type="match status" value="1"/>
</dbReference>
<dbReference type="SUPFAM" id="SSF55383">
    <property type="entry name" value="Copper amine oxidase, domain N"/>
    <property type="match status" value="1"/>
</dbReference>
<proteinExistence type="predicted"/>
<dbReference type="Proteomes" id="UP000076967">
    <property type="component" value="Unassembled WGS sequence"/>
</dbReference>
<feature type="domain" description="Copper amine oxidase-like N-terminal" evidence="1">
    <location>
        <begin position="63"/>
        <end position="166"/>
    </location>
</feature>
<dbReference type="AlphaFoldDB" id="A0A168JP20"/>
<dbReference type="RefSeq" id="WP_068535302.1">
    <property type="nucleotide sequence ID" value="NZ_LVJH01000031.1"/>
</dbReference>